<keyword evidence="3" id="KW-1185">Reference proteome</keyword>
<dbReference type="AlphaFoldDB" id="A0A448YED9"/>
<dbReference type="Pfam" id="PF05742">
    <property type="entry name" value="TANGO2"/>
    <property type="match status" value="1"/>
</dbReference>
<organism evidence="2 3">
    <name type="scientific">Brettanomyces naardenensis</name>
    <name type="common">Yeast</name>
    <dbReference type="NCBI Taxonomy" id="13370"/>
    <lineage>
        <taxon>Eukaryota</taxon>
        <taxon>Fungi</taxon>
        <taxon>Dikarya</taxon>
        <taxon>Ascomycota</taxon>
        <taxon>Saccharomycotina</taxon>
        <taxon>Pichiomycetes</taxon>
        <taxon>Pichiales</taxon>
        <taxon>Pichiaceae</taxon>
        <taxon>Brettanomyces</taxon>
    </lineage>
</organism>
<dbReference type="PANTHER" id="PTHR17985:SF8">
    <property type="entry name" value="TRANSPORT AND GOLGI ORGANIZATION PROTEIN 2 HOMOLOG"/>
    <property type="match status" value="1"/>
</dbReference>
<evidence type="ECO:0000313" key="2">
    <source>
        <dbReference type="EMBL" id="VEU19291.1"/>
    </source>
</evidence>
<proteinExistence type="predicted"/>
<dbReference type="InParanoid" id="A0A448YED9"/>
<reference evidence="2 3" key="1">
    <citation type="submission" date="2018-12" db="EMBL/GenBank/DDBJ databases">
        <authorList>
            <person name="Tiukova I."/>
            <person name="Dainat J."/>
        </authorList>
    </citation>
    <scope>NUCLEOTIDE SEQUENCE [LARGE SCALE GENOMIC DNA]</scope>
</reference>
<name>A0A448YED9_BRENA</name>
<dbReference type="GO" id="GO:0005794">
    <property type="term" value="C:Golgi apparatus"/>
    <property type="evidence" value="ECO:0007669"/>
    <property type="project" value="TreeGrafter"/>
</dbReference>
<dbReference type="EMBL" id="CAACVR010000001">
    <property type="protein sequence ID" value="VEU19291.1"/>
    <property type="molecule type" value="Genomic_DNA"/>
</dbReference>
<dbReference type="GO" id="GO:0009306">
    <property type="term" value="P:protein secretion"/>
    <property type="evidence" value="ECO:0007669"/>
    <property type="project" value="TreeGrafter"/>
</dbReference>
<dbReference type="OrthoDB" id="191601at2759"/>
<dbReference type="FunCoup" id="A0A448YED9">
    <property type="interactions" value="381"/>
</dbReference>
<evidence type="ECO:0000313" key="3">
    <source>
        <dbReference type="Proteomes" id="UP000290900"/>
    </source>
</evidence>
<evidence type="ECO:0000256" key="1">
    <source>
        <dbReference type="SAM" id="MobiDB-lite"/>
    </source>
</evidence>
<sequence length="291" mass="33050">MNSDQISKISRGSIPALFLGSDLNAADWAGKMKVEMNNFEDVGGFSLLFGQLRANHGVNTGDIEPLYIFSNRYEETVSVFNTQGHKPSDSSSPHDYKCSKLQYCDNIGLSNSPYLEPWPKVDEGKKLLKRVTKKSIEEKWGKEELIENLFSVLSVAHPSGSSEWMSYDFETGFKQMPQSIFIPPLRKKSNVGLELERITSNPSLSRKYYGTRTQTIILVDRQGKVTYTERNLHTGEDLEEIPQTRTHVFDIEGWDNDIDESEKAERDEVKTRLSEEVRGNIEGEADGEDLR</sequence>
<protein>
    <submittedName>
        <fullName evidence="2">DEKNAAC100069</fullName>
    </submittedName>
</protein>
<dbReference type="PANTHER" id="PTHR17985">
    <property type="entry name" value="SER/THR-RICH PROTEIN T10 IN DGCR REGION"/>
    <property type="match status" value="1"/>
</dbReference>
<accession>A0A448YED9</accession>
<dbReference type="Proteomes" id="UP000290900">
    <property type="component" value="Unassembled WGS sequence"/>
</dbReference>
<dbReference type="GO" id="GO:0007030">
    <property type="term" value="P:Golgi organization"/>
    <property type="evidence" value="ECO:0007669"/>
    <property type="project" value="TreeGrafter"/>
</dbReference>
<feature type="compositionally biased region" description="Basic and acidic residues" evidence="1">
    <location>
        <begin position="261"/>
        <end position="281"/>
    </location>
</feature>
<gene>
    <name evidence="2" type="ORF">BRENAR_LOCUS30</name>
</gene>
<feature type="region of interest" description="Disordered" evidence="1">
    <location>
        <begin position="255"/>
        <end position="291"/>
    </location>
</feature>
<dbReference type="InterPro" id="IPR008551">
    <property type="entry name" value="TANGO2"/>
</dbReference>